<evidence type="ECO:0000256" key="1">
    <source>
        <dbReference type="ARBA" id="ARBA00004141"/>
    </source>
</evidence>
<dbReference type="InterPro" id="IPR001594">
    <property type="entry name" value="Palmitoyltrfase_DHHC"/>
</dbReference>
<keyword evidence="3 7" id="KW-0812">Transmembrane</keyword>
<gene>
    <name evidence="9" type="ORF">Cfor_06090</name>
</gene>
<organism evidence="9 10">
    <name type="scientific">Coptotermes formosanus</name>
    <name type="common">Formosan subterranean termite</name>
    <dbReference type="NCBI Taxonomy" id="36987"/>
    <lineage>
        <taxon>Eukaryota</taxon>
        <taxon>Metazoa</taxon>
        <taxon>Ecdysozoa</taxon>
        <taxon>Arthropoda</taxon>
        <taxon>Hexapoda</taxon>
        <taxon>Insecta</taxon>
        <taxon>Pterygota</taxon>
        <taxon>Neoptera</taxon>
        <taxon>Polyneoptera</taxon>
        <taxon>Dictyoptera</taxon>
        <taxon>Blattodea</taxon>
        <taxon>Blattoidea</taxon>
        <taxon>Termitoidae</taxon>
        <taxon>Rhinotermitidae</taxon>
        <taxon>Coptotermes</taxon>
    </lineage>
</organism>
<keyword evidence="4 7" id="KW-1133">Transmembrane helix</keyword>
<keyword evidence="6 7" id="KW-0012">Acyltransferase</keyword>
<accession>A0A6L2PFY1</accession>
<feature type="transmembrane region" description="Helical" evidence="7">
    <location>
        <begin position="127"/>
        <end position="151"/>
    </location>
</feature>
<dbReference type="EC" id="2.3.1.225" evidence="7"/>
<comment type="subcellular location">
    <subcellularLocation>
        <location evidence="1">Membrane</location>
        <topology evidence="1">Multi-pass membrane protein</topology>
    </subcellularLocation>
</comment>
<dbReference type="EMBL" id="BLKM01000301">
    <property type="protein sequence ID" value="GFG31364.1"/>
    <property type="molecule type" value="Genomic_DNA"/>
</dbReference>
<evidence type="ECO:0000313" key="9">
    <source>
        <dbReference type="EMBL" id="GFG31364.1"/>
    </source>
</evidence>
<dbReference type="PANTHER" id="PTHR12246">
    <property type="entry name" value="PALMITOYLTRANSFERASE ZDHHC16"/>
    <property type="match status" value="1"/>
</dbReference>
<protein>
    <recommendedName>
        <fullName evidence="7">Palmitoyltransferase</fullName>
        <ecNumber evidence="7">2.3.1.225</ecNumber>
    </recommendedName>
</protein>
<evidence type="ECO:0000256" key="6">
    <source>
        <dbReference type="ARBA" id="ARBA00023315"/>
    </source>
</evidence>
<comment type="catalytic activity">
    <reaction evidence="7">
        <text>L-cysteinyl-[protein] + hexadecanoyl-CoA = S-hexadecanoyl-L-cysteinyl-[protein] + CoA</text>
        <dbReference type="Rhea" id="RHEA:36683"/>
        <dbReference type="Rhea" id="RHEA-COMP:10131"/>
        <dbReference type="Rhea" id="RHEA-COMP:11032"/>
        <dbReference type="ChEBI" id="CHEBI:29950"/>
        <dbReference type="ChEBI" id="CHEBI:57287"/>
        <dbReference type="ChEBI" id="CHEBI:57379"/>
        <dbReference type="ChEBI" id="CHEBI:74151"/>
        <dbReference type="EC" id="2.3.1.225"/>
    </reaction>
</comment>
<dbReference type="InterPro" id="IPR039859">
    <property type="entry name" value="PFA4/ZDH16/20/ERF2-like"/>
</dbReference>
<evidence type="ECO:0000256" key="4">
    <source>
        <dbReference type="ARBA" id="ARBA00022989"/>
    </source>
</evidence>
<reference evidence="10" key="1">
    <citation type="submission" date="2020-01" db="EMBL/GenBank/DDBJ databases">
        <title>Draft genome sequence of the Termite Coptotermes fromosanus.</title>
        <authorList>
            <person name="Itakura S."/>
            <person name="Yosikawa Y."/>
            <person name="Umezawa K."/>
        </authorList>
    </citation>
    <scope>NUCLEOTIDE SEQUENCE [LARGE SCALE GENOMIC DNA]</scope>
</reference>
<proteinExistence type="inferred from homology"/>
<evidence type="ECO:0000256" key="2">
    <source>
        <dbReference type="ARBA" id="ARBA00022679"/>
    </source>
</evidence>
<evidence type="ECO:0000256" key="5">
    <source>
        <dbReference type="ARBA" id="ARBA00023136"/>
    </source>
</evidence>
<comment type="caution">
    <text evidence="9">The sequence shown here is derived from an EMBL/GenBank/DDBJ whole genome shotgun (WGS) entry which is preliminary data.</text>
</comment>
<evidence type="ECO:0000256" key="3">
    <source>
        <dbReference type="ARBA" id="ARBA00022692"/>
    </source>
</evidence>
<dbReference type="GO" id="GO:0019706">
    <property type="term" value="F:protein-cysteine S-palmitoyltransferase activity"/>
    <property type="evidence" value="ECO:0007669"/>
    <property type="project" value="UniProtKB-EC"/>
</dbReference>
<keyword evidence="5 7" id="KW-0472">Membrane</keyword>
<dbReference type="OrthoDB" id="302728at2759"/>
<evidence type="ECO:0000256" key="7">
    <source>
        <dbReference type="RuleBase" id="RU079119"/>
    </source>
</evidence>
<name>A0A6L2PFY1_COPFO</name>
<feature type="transmembrane region" description="Helical" evidence="7">
    <location>
        <begin position="102"/>
        <end position="121"/>
    </location>
</feature>
<dbReference type="InParanoid" id="A0A6L2PFY1"/>
<dbReference type="PROSITE" id="PS50216">
    <property type="entry name" value="DHHC"/>
    <property type="match status" value="1"/>
</dbReference>
<evidence type="ECO:0000259" key="8">
    <source>
        <dbReference type="Pfam" id="PF01529"/>
    </source>
</evidence>
<dbReference type="Proteomes" id="UP000502823">
    <property type="component" value="Unassembled WGS sequence"/>
</dbReference>
<comment type="similarity">
    <text evidence="7">Belongs to the DHHC palmitoyltransferase family.</text>
</comment>
<sequence length="467" mass="53147">MLSLPITQARFINSKDIGYGKKQICYMLLSEILNVTEYKSGTSYNMASVIGKTNTSIESTLQQEIRQITTQNYIVCTRFEVPMVMTVKVTFGMTPCSSILRVLPLLTLTFTVLVFSVTVYIDNTNSSFMIFTFMSLQVYVNWIAVYLTSYTDADSQESRKMNSTTCKNSSSIVLDLNPVTSYVTYRQNRDYSRRWDTVNKSNMNQDVSPQNVDIRKIWYCSKCLTNTPFNCHHCPLCNRCIIHRDHHCLFLGACICLKNMSHFIILCIYAGLVSMYVDIRLFPHLYEHFENQEGNVTLWKLSSRCFFPVALGKWLSGHEELFFLSLVALFDMLLSTSIFTFGFGIYHLYLAVTGQSHIQMKGSKEYHNSHSKTQKYTANANCHLNSDTDASKRKRSICMRDMALEVTTVSKVKQSHYRPAQALRVPGGSSSHISRQSAIEGGKVVSPMHQPPLSPQEIFLVLVSVRG</sequence>
<feature type="domain" description="Palmitoyltransferase DHHC" evidence="8">
    <location>
        <begin position="219"/>
        <end position="359"/>
    </location>
</feature>
<dbReference type="AlphaFoldDB" id="A0A6L2PFY1"/>
<dbReference type="Pfam" id="PF01529">
    <property type="entry name" value="DHHC"/>
    <property type="match status" value="1"/>
</dbReference>
<keyword evidence="10" id="KW-1185">Reference proteome</keyword>
<comment type="domain">
    <text evidence="7">The DHHC domain is required for palmitoyltransferase activity.</text>
</comment>
<dbReference type="GO" id="GO:0016020">
    <property type="term" value="C:membrane"/>
    <property type="evidence" value="ECO:0007669"/>
    <property type="project" value="UniProtKB-SubCell"/>
</dbReference>
<feature type="transmembrane region" description="Helical" evidence="7">
    <location>
        <begin position="321"/>
        <end position="352"/>
    </location>
</feature>
<keyword evidence="2 7" id="KW-0808">Transferase</keyword>
<evidence type="ECO:0000313" key="10">
    <source>
        <dbReference type="Proteomes" id="UP000502823"/>
    </source>
</evidence>